<dbReference type="Pfam" id="PF12730">
    <property type="entry name" value="ABC2_membrane_4"/>
    <property type="match status" value="1"/>
</dbReference>
<dbReference type="EMBL" id="JABAIA010000002">
    <property type="protein sequence ID" value="NLR67264.1"/>
    <property type="molecule type" value="Genomic_DNA"/>
</dbReference>
<feature type="transmembrane region" description="Helical" evidence="1">
    <location>
        <begin position="187"/>
        <end position="206"/>
    </location>
</feature>
<gene>
    <name evidence="2" type="ORF">HGH92_23360</name>
</gene>
<dbReference type="RefSeq" id="WP_168873142.1">
    <property type="nucleotide sequence ID" value="NZ_JABAIA010000002.1"/>
</dbReference>
<dbReference type="Proteomes" id="UP000570474">
    <property type="component" value="Unassembled WGS sequence"/>
</dbReference>
<feature type="transmembrane region" description="Helical" evidence="1">
    <location>
        <begin position="155"/>
        <end position="175"/>
    </location>
</feature>
<organism evidence="2 3">
    <name type="scientific">Chitinophaga varians</name>
    <dbReference type="NCBI Taxonomy" id="2202339"/>
    <lineage>
        <taxon>Bacteria</taxon>
        <taxon>Pseudomonadati</taxon>
        <taxon>Bacteroidota</taxon>
        <taxon>Chitinophagia</taxon>
        <taxon>Chitinophagales</taxon>
        <taxon>Chitinophagaceae</taxon>
        <taxon>Chitinophaga</taxon>
    </lineage>
</organism>
<evidence type="ECO:0000256" key="1">
    <source>
        <dbReference type="SAM" id="Phobius"/>
    </source>
</evidence>
<protein>
    <submittedName>
        <fullName evidence="2">ABC transporter permease subunit</fullName>
    </submittedName>
</protein>
<keyword evidence="1" id="KW-1133">Transmembrane helix</keyword>
<comment type="caution">
    <text evidence="2">The sequence shown here is derived from an EMBL/GenBank/DDBJ whole genome shotgun (WGS) entry which is preliminary data.</text>
</comment>
<sequence>MSTYICSVQSEWLKRKNSAATWLTVLGGTFVPLIILGVRLYHFDQLAGQNASADLWERLYHEGWQYMGFLLLPIGIILVTSLVTQLETRSNAWKLLHVTPQRFTIIFLAKLTVILMMLLCCLLLFNVGIYLTGVAPAWVMHDVPYPVAPFPRMKYLVGSTHFLLAGLPVLALQYLQGLLFRNFMLPLGIGLGLYIASVIALPWKYACTIPYIYCMMLANQGAIPSGVYIMSTGYFVLFGVLAYILYVRKKEKG</sequence>
<reference evidence="2 3" key="1">
    <citation type="submission" date="2020-04" db="EMBL/GenBank/DDBJ databases">
        <authorList>
            <person name="Yin C."/>
        </authorList>
    </citation>
    <scope>NUCLEOTIDE SEQUENCE [LARGE SCALE GENOMIC DNA]</scope>
    <source>
        <strain evidence="2 3">Ae27</strain>
    </source>
</reference>
<keyword evidence="1" id="KW-0472">Membrane</keyword>
<keyword evidence="3" id="KW-1185">Reference proteome</keyword>
<feature type="transmembrane region" description="Helical" evidence="1">
    <location>
        <begin position="226"/>
        <end position="247"/>
    </location>
</feature>
<dbReference type="CDD" id="cd21809">
    <property type="entry name" value="ABC-2_lan_permease-like"/>
    <property type="match status" value="1"/>
</dbReference>
<dbReference type="AlphaFoldDB" id="A0A847RZ39"/>
<name>A0A847RZ39_9BACT</name>
<keyword evidence="1" id="KW-0812">Transmembrane</keyword>
<feature type="transmembrane region" description="Helical" evidence="1">
    <location>
        <begin position="20"/>
        <end position="43"/>
    </location>
</feature>
<evidence type="ECO:0000313" key="3">
    <source>
        <dbReference type="Proteomes" id="UP000570474"/>
    </source>
</evidence>
<evidence type="ECO:0000313" key="2">
    <source>
        <dbReference type="EMBL" id="NLR67264.1"/>
    </source>
</evidence>
<accession>A0A847RZ39</accession>
<proteinExistence type="predicted"/>
<feature type="transmembrane region" description="Helical" evidence="1">
    <location>
        <begin position="105"/>
        <end position="135"/>
    </location>
</feature>
<feature type="transmembrane region" description="Helical" evidence="1">
    <location>
        <begin position="63"/>
        <end position="84"/>
    </location>
</feature>